<proteinExistence type="predicted"/>
<dbReference type="Proteomes" id="UP000655588">
    <property type="component" value="Unassembled WGS sequence"/>
</dbReference>
<gene>
    <name evidence="1" type="ORF">E2986_10705</name>
</gene>
<name>A0A833S4V0_9HYME</name>
<comment type="caution">
    <text evidence="1">The sequence shown here is derived from an EMBL/GenBank/DDBJ whole genome shotgun (WGS) entry which is preliminary data.</text>
</comment>
<dbReference type="AlphaFoldDB" id="A0A833S4V0"/>
<accession>A0A833S4V0</accession>
<sequence>MRKIVKPKVITEVIARMMVLMAQAKQIINLLLLNNFYTDEFETKATNYCIYGLVTRYGPQSVASARTNSQTFDHVQLVYCMTISTYTKPEGFFNIGLTAGQAWQLPSKSTLSNKLGDYHRRSRRQLYRKMELLLESQGKDGKACVLKTICNAAGRSQTEIGKGHFMQEILHAMFSLPASYNDADPMTEYERAYFLKENCNEARRKCPDTAWQTIVHVY</sequence>
<evidence type="ECO:0000313" key="1">
    <source>
        <dbReference type="EMBL" id="KAF3424760.1"/>
    </source>
</evidence>
<evidence type="ECO:0000313" key="2">
    <source>
        <dbReference type="Proteomes" id="UP000655588"/>
    </source>
</evidence>
<dbReference type="PANTHER" id="PTHR21398">
    <property type="entry name" value="AGAP007094-PA"/>
    <property type="match status" value="1"/>
</dbReference>
<dbReference type="PANTHER" id="PTHR21398:SF1">
    <property type="entry name" value="FI03705P"/>
    <property type="match status" value="1"/>
</dbReference>
<protein>
    <submittedName>
        <fullName evidence="1">Uncharacterized protein</fullName>
    </submittedName>
</protein>
<dbReference type="SMART" id="SM00718">
    <property type="entry name" value="DM4_12"/>
    <property type="match status" value="1"/>
</dbReference>
<organism evidence="1 2">
    <name type="scientific">Frieseomelitta varia</name>
    <dbReference type="NCBI Taxonomy" id="561572"/>
    <lineage>
        <taxon>Eukaryota</taxon>
        <taxon>Metazoa</taxon>
        <taxon>Ecdysozoa</taxon>
        <taxon>Arthropoda</taxon>
        <taxon>Hexapoda</taxon>
        <taxon>Insecta</taxon>
        <taxon>Pterygota</taxon>
        <taxon>Neoptera</taxon>
        <taxon>Endopterygota</taxon>
        <taxon>Hymenoptera</taxon>
        <taxon>Apocrita</taxon>
        <taxon>Aculeata</taxon>
        <taxon>Apoidea</taxon>
        <taxon>Anthophila</taxon>
        <taxon>Apidae</taxon>
        <taxon>Frieseomelitta</taxon>
    </lineage>
</organism>
<reference evidence="1" key="1">
    <citation type="submission" date="2019-11" db="EMBL/GenBank/DDBJ databases">
        <title>The nuclear and mitochondrial genomes of Frieseomelitta varia - a highly eusocial stingless bee (Meliponini) with a permanently sterile worker caste.</title>
        <authorList>
            <person name="Freitas F.C.P."/>
            <person name="Lourenco A.P."/>
            <person name="Nunes F.M.F."/>
            <person name="Paschoal A.R."/>
            <person name="Abreu F.C.P."/>
            <person name="Barbin F.O."/>
            <person name="Bataglia L."/>
            <person name="Cardoso-Junior C.A.M."/>
            <person name="Cervoni M.S."/>
            <person name="Silva S.R."/>
            <person name="Dalarmi F."/>
            <person name="Del Lama M.A."/>
            <person name="Depintor T.S."/>
            <person name="Ferreira K.M."/>
            <person name="Goria P.S."/>
            <person name="Jaskot M.C."/>
            <person name="Lago D.C."/>
            <person name="Luna-Lucena D."/>
            <person name="Moda L.M."/>
            <person name="Nascimento L."/>
            <person name="Pedrino M."/>
            <person name="Rabico F.O."/>
            <person name="Sanches F.C."/>
            <person name="Santos D.E."/>
            <person name="Santos C.G."/>
            <person name="Vieira J."/>
            <person name="Lopes T.F."/>
            <person name="Barchuk A.R."/>
            <person name="Hartfelder K."/>
            <person name="Simoes Z.L.P."/>
            <person name="Bitondi M.M.G."/>
            <person name="Pinheiro D.G."/>
        </authorList>
    </citation>
    <scope>NUCLEOTIDE SEQUENCE</scope>
    <source>
        <strain evidence="1">USP_RPSP 00005682</strain>
        <tissue evidence="1">Whole individual</tissue>
    </source>
</reference>
<dbReference type="Pfam" id="PF07841">
    <property type="entry name" value="DM4_12"/>
    <property type="match status" value="1"/>
</dbReference>
<keyword evidence="2" id="KW-1185">Reference proteome</keyword>
<dbReference type="EMBL" id="WNWW01000445">
    <property type="protein sequence ID" value="KAF3424760.1"/>
    <property type="molecule type" value="Genomic_DNA"/>
</dbReference>
<dbReference type="InterPro" id="IPR006631">
    <property type="entry name" value="DM4_12"/>
</dbReference>